<comment type="caution">
    <text evidence="7">The sequence shown here is derived from an EMBL/GenBank/DDBJ whole genome shotgun (WGS) entry which is preliminary data.</text>
</comment>
<reference evidence="7 8" key="1">
    <citation type="submission" date="2023-03" db="EMBL/GenBank/DDBJ databases">
        <title>Genome sequence of Lichtheimia ornata CBS 291.66.</title>
        <authorList>
            <person name="Mohabir J.T."/>
            <person name="Shea T.P."/>
            <person name="Kurbessoian T."/>
            <person name="Berby B."/>
            <person name="Fontaine J."/>
            <person name="Livny J."/>
            <person name="Gnirke A."/>
            <person name="Stajich J.E."/>
            <person name="Cuomo C.A."/>
        </authorList>
    </citation>
    <scope>NUCLEOTIDE SEQUENCE [LARGE SCALE GENOMIC DNA]</scope>
    <source>
        <strain evidence="7">CBS 291.66</strain>
    </source>
</reference>
<dbReference type="AlphaFoldDB" id="A0AAD8DJ47"/>
<evidence type="ECO:0000256" key="2">
    <source>
        <dbReference type="ARBA" id="ARBA00009540"/>
    </source>
</evidence>
<proteinExistence type="inferred from homology"/>
<dbReference type="PANTHER" id="PTHR23354">
    <property type="entry name" value="NUCLEOLAR PROTEIN 7/ESTROGEN RECEPTOR COACTIVATOR-RELATED"/>
    <property type="match status" value="1"/>
</dbReference>
<feature type="compositionally biased region" description="Polar residues" evidence="5">
    <location>
        <begin position="62"/>
        <end position="80"/>
    </location>
</feature>
<feature type="domain" description="TLDc" evidence="6">
    <location>
        <begin position="170"/>
        <end position="337"/>
    </location>
</feature>
<evidence type="ECO:0000256" key="3">
    <source>
        <dbReference type="ARBA" id="ARBA00023128"/>
    </source>
</evidence>
<evidence type="ECO:0000256" key="1">
    <source>
        <dbReference type="ARBA" id="ARBA00004173"/>
    </source>
</evidence>
<dbReference type="PROSITE" id="PS51886">
    <property type="entry name" value="TLDC"/>
    <property type="match status" value="1"/>
</dbReference>
<dbReference type="GO" id="GO:0005739">
    <property type="term" value="C:mitochondrion"/>
    <property type="evidence" value="ECO:0007669"/>
    <property type="project" value="UniProtKB-SubCell"/>
</dbReference>
<evidence type="ECO:0000256" key="5">
    <source>
        <dbReference type="SAM" id="MobiDB-lite"/>
    </source>
</evidence>
<evidence type="ECO:0000259" key="6">
    <source>
        <dbReference type="PROSITE" id="PS51886"/>
    </source>
</evidence>
<keyword evidence="8" id="KW-1185">Reference proteome</keyword>
<evidence type="ECO:0000256" key="4">
    <source>
        <dbReference type="ARBA" id="ARBA00040604"/>
    </source>
</evidence>
<organism evidence="7 8">
    <name type="scientific">Lichtheimia ornata</name>
    <dbReference type="NCBI Taxonomy" id="688661"/>
    <lineage>
        <taxon>Eukaryota</taxon>
        <taxon>Fungi</taxon>
        <taxon>Fungi incertae sedis</taxon>
        <taxon>Mucoromycota</taxon>
        <taxon>Mucoromycotina</taxon>
        <taxon>Mucoromycetes</taxon>
        <taxon>Mucorales</taxon>
        <taxon>Lichtheimiaceae</taxon>
        <taxon>Lichtheimia</taxon>
    </lineage>
</organism>
<dbReference type="Pfam" id="PF07534">
    <property type="entry name" value="TLD"/>
    <property type="match status" value="1"/>
</dbReference>
<protein>
    <recommendedName>
        <fullName evidence="4">Oxidation resistance protein 1</fullName>
    </recommendedName>
</protein>
<dbReference type="PANTHER" id="PTHR23354:SF62">
    <property type="entry name" value="MUSTARD, ISOFORM V"/>
    <property type="match status" value="1"/>
</dbReference>
<comment type="subcellular location">
    <subcellularLocation>
        <location evidence="1">Mitochondrion</location>
    </subcellularLocation>
</comment>
<evidence type="ECO:0000313" key="7">
    <source>
        <dbReference type="EMBL" id="KAJ8663766.1"/>
    </source>
</evidence>
<accession>A0AAD8DJ47</accession>
<dbReference type="GeneID" id="83207461"/>
<comment type="similarity">
    <text evidence="2">Belongs to the OXR1 family.</text>
</comment>
<dbReference type="GO" id="GO:0006979">
    <property type="term" value="P:response to oxidative stress"/>
    <property type="evidence" value="ECO:0007669"/>
    <property type="project" value="TreeGrafter"/>
</dbReference>
<gene>
    <name evidence="7" type="ORF">O0I10_000039</name>
</gene>
<sequence length="338" mass="38564">MMKAVEALPCLLFPSVNDAHNVVLDTSPIQCTNFYYFNTSTTTTYDDDEESPPSEKDEQSDGSGNSSLCRRPRTSSSNLSRHLLQQDKTRRKKLKRSSTTASILNSLISASSSSSDEEGEDENKHQHSIGRQKDTHNDKNRRPLVTRKTTHDIVQYRPVKLTQRDANTMSCLDTRMAETLRLFLPRRLSVAHEWRLLYSMDQHGSSLQTLFYNVQKHVGPCLLVIQTTDEEIFGGYLSETLHMESRYYGSGECFLWRMDMQSGNPRPLVYRWAGKNDYLIYSDRNYLSLGGGDGKVGLWLNGDLLHGHTEPCATFENEPLADHTTFECLALEIWGFKF</sequence>
<keyword evidence="3" id="KW-0496">Mitochondrion</keyword>
<feature type="compositionally biased region" description="Low complexity" evidence="5">
    <location>
        <begin position="97"/>
        <end position="114"/>
    </location>
</feature>
<evidence type="ECO:0000313" key="8">
    <source>
        <dbReference type="Proteomes" id="UP001234581"/>
    </source>
</evidence>
<dbReference type="SMART" id="SM00584">
    <property type="entry name" value="TLDc"/>
    <property type="match status" value="1"/>
</dbReference>
<dbReference type="InterPro" id="IPR006571">
    <property type="entry name" value="TLDc_dom"/>
</dbReference>
<feature type="compositionally biased region" description="Basic and acidic residues" evidence="5">
    <location>
        <begin position="131"/>
        <end position="141"/>
    </location>
</feature>
<dbReference type="Proteomes" id="UP001234581">
    <property type="component" value="Unassembled WGS sequence"/>
</dbReference>
<dbReference type="EMBL" id="JARTCD010000001">
    <property type="protein sequence ID" value="KAJ8663766.1"/>
    <property type="molecule type" value="Genomic_DNA"/>
</dbReference>
<dbReference type="GO" id="GO:0005634">
    <property type="term" value="C:nucleus"/>
    <property type="evidence" value="ECO:0007669"/>
    <property type="project" value="TreeGrafter"/>
</dbReference>
<feature type="region of interest" description="Disordered" evidence="5">
    <location>
        <begin position="43"/>
        <end position="149"/>
    </location>
</feature>
<dbReference type="RefSeq" id="XP_058348678.1">
    <property type="nucleotide sequence ID" value="XM_058480155.1"/>
</dbReference>
<name>A0AAD8DJ47_9FUNG</name>